<dbReference type="KEGG" id="add:HUW48_14550"/>
<dbReference type="Proteomes" id="UP000514509">
    <property type="component" value="Chromosome"/>
</dbReference>
<evidence type="ECO:0000313" key="1">
    <source>
        <dbReference type="EMBL" id="QMU29180.1"/>
    </source>
</evidence>
<dbReference type="AlphaFoldDB" id="A0A7L7L8M4"/>
<organism evidence="1 2">
    <name type="scientific">Adhaeribacter radiodurans</name>
    <dbReference type="NCBI Taxonomy" id="2745197"/>
    <lineage>
        <taxon>Bacteria</taxon>
        <taxon>Pseudomonadati</taxon>
        <taxon>Bacteroidota</taxon>
        <taxon>Cytophagia</taxon>
        <taxon>Cytophagales</taxon>
        <taxon>Hymenobacteraceae</taxon>
        <taxon>Adhaeribacter</taxon>
    </lineage>
</organism>
<dbReference type="RefSeq" id="WP_182411639.1">
    <property type="nucleotide sequence ID" value="NZ_CP055153.1"/>
</dbReference>
<keyword evidence="2" id="KW-1185">Reference proteome</keyword>
<accession>A0A7L7L8M4</accession>
<name>A0A7L7L8M4_9BACT</name>
<protein>
    <submittedName>
        <fullName evidence="1">Uncharacterized protein</fullName>
    </submittedName>
</protein>
<dbReference type="EMBL" id="CP055153">
    <property type="protein sequence ID" value="QMU29180.1"/>
    <property type="molecule type" value="Genomic_DNA"/>
</dbReference>
<proteinExistence type="predicted"/>
<reference evidence="1 2" key="1">
    <citation type="submission" date="2020-08" db="EMBL/GenBank/DDBJ databases">
        <title>Adhaeribacter dokdonensis sp. nov., isolated from the rhizosphere of Elymus tsukushiensis, a plant native to the Dokdo Islands, Republic of Korea.</title>
        <authorList>
            <person name="Ghim S.Y."/>
        </authorList>
    </citation>
    <scope>NUCLEOTIDE SEQUENCE [LARGE SCALE GENOMIC DNA]</scope>
    <source>
        <strain evidence="1 2">KUDC8001</strain>
    </source>
</reference>
<evidence type="ECO:0000313" key="2">
    <source>
        <dbReference type="Proteomes" id="UP000514509"/>
    </source>
</evidence>
<gene>
    <name evidence="1" type="ORF">HUW48_14550</name>
</gene>
<sequence>MKNILILILLIFINNSYSYGQIEGRTYPRVDTYPVGGSLKIERDHPLILIGTLETNAPSLILNPENLLIVKTYQEPNDLKFFGDKGVNGVLIGELKEKTPLLRLDEVLDYFEVPVTDRYLKVLVDKNLVDPALFLADVKRIKKIEVLEVTEQEVLLNLVYNHWAKVKGEKYLNIITQEEE</sequence>